<organism evidence="2 3">
    <name type="scientific">Hymenobacter negativus</name>
    <dbReference type="NCBI Taxonomy" id="2795026"/>
    <lineage>
        <taxon>Bacteria</taxon>
        <taxon>Pseudomonadati</taxon>
        <taxon>Bacteroidota</taxon>
        <taxon>Cytophagia</taxon>
        <taxon>Cytophagales</taxon>
        <taxon>Hymenobacteraceae</taxon>
        <taxon>Hymenobacter</taxon>
    </lineage>
</organism>
<feature type="domain" description="DUF8192" evidence="1">
    <location>
        <begin position="27"/>
        <end position="132"/>
    </location>
</feature>
<keyword evidence="3" id="KW-1185">Reference proteome</keyword>
<accession>A0ABS3QNX7</accession>
<dbReference type="EMBL" id="JAGETZ010000019">
    <property type="protein sequence ID" value="MBO2012623.1"/>
    <property type="molecule type" value="Genomic_DNA"/>
</dbReference>
<evidence type="ECO:0000313" key="3">
    <source>
        <dbReference type="Proteomes" id="UP000664369"/>
    </source>
</evidence>
<dbReference type="Pfam" id="PF26612">
    <property type="entry name" value="DUF8192"/>
    <property type="match status" value="1"/>
</dbReference>
<gene>
    <name evidence="2" type="ORF">J4E00_26415</name>
</gene>
<protein>
    <recommendedName>
        <fullName evidence="1">DUF8192 domain-containing protein</fullName>
    </recommendedName>
</protein>
<proteinExistence type="predicted"/>
<dbReference type="InterPro" id="IPR058505">
    <property type="entry name" value="DUF8192"/>
</dbReference>
<reference evidence="2 3" key="1">
    <citation type="submission" date="2021-03" db="EMBL/GenBank/DDBJ databases">
        <authorList>
            <person name="Kim M.K."/>
        </authorList>
    </citation>
    <scope>NUCLEOTIDE SEQUENCE [LARGE SCALE GENOMIC DNA]</scope>
    <source>
        <strain evidence="2 3">BT442</strain>
    </source>
</reference>
<dbReference type="RefSeq" id="WP_208178363.1">
    <property type="nucleotide sequence ID" value="NZ_JAGETZ010000019.1"/>
</dbReference>
<evidence type="ECO:0000259" key="1">
    <source>
        <dbReference type="Pfam" id="PF26612"/>
    </source>
</evidence>
<dbReference type="Proteomes" id="UP000664369">
    <property type="component" value="Unassembled WGS sequence"/>
</dbReference>
<name>A0ABS3QNX7_9BACT</name>
<sequence length="143" mass="16496">MKWLLPLLCLLPCRLPAQQLDSCGLNNSPTLNTQEAAYFNSRFQEVRGEFNFLNKRLIFITGESGSVLGSKRNYFDYVKKWQAEHGRSYIGGSNLIPFTEVQRLQSNGHDAIVTYWSKLLPSPNRVIRRVNRKVSKQKYPSPF</sequence>
<evidence type="ECO:0000313" key="2">
    <source>
        <dbReference type="EMBL" id="MBO2012623.1"/>
    </source>
</evidence>
<comment type="caution">
    <text evidence="2">The sequence shown here is derived from an EMBL/GenBank/DDBJ whole genome shotgun (WGS) entry which is preliminary data.</text>
</comment>